<keyword evidence="3" id="KW-1185">Reference proteome</keyword>
<dbReference type="PANTHER" id="PTHR37017">
    <property type="entry name" value="AB HYDROLASE-1 DOMAIN-CONTAINING PROTEIN-RELATED"/>
    <property type="match status" value="1"/>
</dbReference>
<sequence length="251" mass="27609">MASEKPIIVIIPGAFHKPIHYRKISKPLQSDGYEVLEFNHIVCGDNVDPEKTFFDDAAEIRKKLIPLFDQGRHAVIMSQSYGSLPATASVEGQTVIERAERGLVGGIVAVISIAGFVFPTRGKGIMGDNQIVPPPPYHIVQDGISHLQIGAKPLFFSDLAPEEADVEWANIETKQTRKSITDFPQYVESEIRCPKTYILCEQDQAVPPAFQEQMARLGGFDIARVNSGHAPFLSVPQDVLAVVKMVAQSFP</sequence>
<dbReference type="AlphaFoldDB" id="A0A5M3Z6F6"/>
<dbReference type="Proteomes" id="UP000452235">
    <property type="component" value="Unassembled WGS sequence"/>
</dbReference>
<protein>
    <submittedName>
        <fullName evidence="2">Alpha/beta hydrolase family-domain-containing protein</fullName>
    </submittedName>
</protein>
<dbReference type="Pfam" id="PF12697">
    <property type="entry name" value="Abhydrolase_6"/>
    <property type="match status" value="1"/>
</dbReference>
<organism evidence="2 3">
    <name type="scientific">Aspergillus terreus</name>
    <dbReference type="NCBI Taxonomy" id="33178"/>
    <lineage>
        <taxon>Eukaryota</taxon>
        <taxon>Fungi</taxon>
        <taxon>Dikarya</taxon>
        <taxon>Ascomycota</taxon>
        <taxon>Pezizomycotina</taxon>
        <taxon>Eurotiomycetes</taxon>
        <taxon>Eurotiomycetidae</taxon>
        <taxon>Eurotiales</taxon>
        <taxon>Aspergillaceae</taxon>
        <taxon>Aspergillus</taxon>
        <taxon>Aspergillus subgen. Circumdati</taxon>
    </lineage>
</organism>
<feature type="domain" description="AB hydrolase-1" evidence="1">
    <location>
        <begin position="8"/>
        <end position="241"/>
    </location>
</feature>
<dbReference type="PANTHER" id="PTHR37017:SF11">
    <property type="entry name" value="ESTERASE_LIPASE_THIOESTERASE DOMAIN-CONTAINING PROTEIN"/>
    <property type="match status" value="1"/>
</dbReference>
<dbReference type="OrthoDB" id="408373at2759"/>
<keyword evidence="2" id="KW-0378">Hydrolase</keyword>
<dbReference type="SUPFAM" id="SSF53474">
    <property type="entry name" value="alpha/beta-Hydrolases"/>
    <property type="match status" value="1"/>
</dbReference>
<dbReference type="Gene3D" id="3.40.50.1820">
    <property type="entry name" value="alpha/beta hydrolase"/>
    <property type="match status" value="1"/>
</dbReference>
<dbReference type="InterPro" id="IPR052897">
    <property type="entry name" value="Sec-Metab_Biosynth_Hydrolase"/>
</dbReference>
<evidence type="ECO:0000259" key="1">
    <source>
        <dbReference type="Pfam" id="PF12697"/>
    </source>
</evidence>
<dbReference type="GO" id="GO:0016787">
    <property type="term" value="F:hydrolase activity"/>
    <property type="evidence" value="ECO:0007669"/>
    <property type="project" value="UniProtKB-KW"/>
</dbReference>
<evidence type="ECO:0000313" key="3">
    <source>
        <dbReference type="Proteomes" id="UP000452235"/>
    </source>
</evidence>
<dbReference type="VEuPathDB" id="FungiDB:ATEG_06645"/>
<evidence type="ECO:0000313" key="2">
    <source>
        <dbReference type="EMBL" id="GFF18445.1"/>
    </source>
</evidence>
<dbReference type="EMBL" id="BLJY01000008">
    <property type="protein sequence ID" value="GFF18445.1"/>
    <property type="molecule type" value="Genomic_DNA"/>
</dbReference>
<dbReference type="InterPro" id="IPR000073">
    <property type="entry name" value="AB_hydrolase_1"/>
</dbReference>
<reference evidence="2 3" key="1">
    <citation type="submission" date="2020-01" db="EMBL/GenBank/DDBJ databases">
        <title>Aspergillus terreus IFO 6365 whole genome shotgun sequence.</title>
        <authorList>
            <person name="Kanamasa S."/>
            <person name="Takahashi H."/>
        </authorList>
    </citation>
    <scope>NUCLEOTIDE SEQUENCE [LARGE SCALE GENOMIC DNA]</scope>
    <source>
        <strain evidence="2 3">IFO 6365</strain>
    </source>
</reference>
<gene>
    <name evidence="2" type="ORF">ATEIFO6365_0008038900</name>
</gene>
<name>A0A5M3Z6F6_ASPTE</name>
<accession>A0A5M3Z6F6</accession>
<proteinExistence type="predicted"/>
<dbReference type="InterPro" id="IPR029058">
    <property type="entry name" value="AB_hydrolase_fold"/>
</dbReference>
<comment type="caution">
    <text evidence="2">The sequence shown here is derived from an EMBL/GenBank/DDBJ whole genome shotgun (WGS) entry which is preliminary data.</text>
</comment>